<evidence type="ECO:0000313" key="8">
    <source>
        <dbReference type="Proteomes" id="UP001460270"/>
    </source>
</evidence>
<evidence type="ECO:0000256" key="1">
    <source>
        <dbReference type="ARBA" id="ARBA00004370"/>
    </source>
</evidence>
<dbReference type="EMBL" id="JBBPFD010000005">
    <property type="protein sequence ID" value="KAK7925770.1"/>
    <property type="molecule type" value="Genomic_DNA"/>
</dbReference>
<reference evidence="8" key="1">
    <citation type="submission" date="2024-04" db="EMBL/GenBank/DDBJ databases">
        <title>Salinicola lusitanus LLJ914,a marine bacterium isolated from the Okinawa Trough.</title>
        <authorList>
            <person name="Li J."/>
        </authorList>
    </citation>
    <scope>NUCLEOTIDE SEQUENCE [LARGE SCALE GENOMIC DNA]</scope>
</reference>
<protein>
    <recommendedName>
        <fullName evidence="9">Trafficking regulator of GLUT4 (SLC2A4) 1b</fullName>
    </recommendedName>
</protein>
<dbReference type="GO" id="GO:0016020">
    <property type="term" value="C:membrane"/>
    <property type="evidence" value="ECO:0007669"/>
    <property type="project" value="UniProtKB-SubCell"/>
</dbReference>
<evidence type="ECO:0000313" key="7">
    <source>
        <dbReference type="EMBL" id="KAK7925770.1"/>
    </source>
</evidence>
<evidence type="ECO:0000256" key="2">
    <source>
        <dbReference type="ARBA" id="ARBA00006843"/>
    </source>
</evidence>
<dbReference type="InterPro" id="IPR051423">
    <property type="entry name" value="CD225/Dispanin"/>
</dbReference>
<evidence type="ECO:0008006" key="9">
    <source>
        <dbReference type="Google" id="ProtNLM"/>
    </source>
</evidence>
<keyword evidence="5 6" id="KW-0472">Membrane</keyword>
<evidence type="ECO:0000256" key="4">
    <source>
        <dbReference type="ARBA" id="ARBA00022989"/>
    </source>
</evidence>
<comment type="subcellular location">
    <subcellularLocation>
        <location evidence="1">Membrane</location>
    </subcellularLocation>
</comment>
<organism evidence="7 8">
    <name type="scientific">Mugilogobius chulae</name>
    <name type="common">yellowstripe goby</name>
    <dbReference type="NCBI Taxonomy" id="88201"/>
    <lineage>
        <taxon>Eukaryota</taxon>
        <taxon>Metazoa</taxon>
        <taxon>Chordata</taxon>
        <taxon>Craniata</taxon>
        <taxon>Vertebrata</taxon>
        <taxon>Euteleostomi</taxon>
        <taxon>Actinopterygii</taxon>
        <taxon>Neopterygii</taxon>
        <taxon>Teleostei</taxon>
        <taxon>Neoteleostei</taxon>
        <taxon>Acanthomorphata</taxon>
        <taxon>Gobiaria</taxon>
        <taxon>Gobiiformes</taxon>
        <taxon>Gobioidei</taxon>
        <taxon>Gobiidae</taxon>
        <taxon>Gobionellinae</taxon>
        <taxon>Mugilogobius</taxon>
    </lineage>
</organism>
<keyword evidence="4 6" id="KW-1133">Transmembrane helix</keyword>
<gene>
    <name evidence="7" type="ORF">WMY93_008080</name>
</gene>
<name>A0AAW0PNT1_9GOBI</name>
<dbReference type="PANTHER" id="PTHR14948">
    <property type="entry name" value="NG5"/>
    <property type="match status" value="1"/>
</dbReference>
<dbReference type="Pfam" id="PF04505">
    <property type="entry name" value="CD225"/>
    <property type="match status" value="1"/>
</dbReference>
<feature type="transmembrane region" description="Helical" evidence="6">
    <location>
        <begin position="86"/>
        <end position="111"/>
    </location>
</feature>
<feature type="transmembrane region" description="Helical" evidence="6">
    <location>
        <begin position="132"/>
        <end position="153"/>
    </location>
</feature>
<proteinExistence type="inferred from homology"/>
<dbReference type="Proteomes" id="UP001460270">
    <property type="component" value="Unassembled WGS sequence"/>
</dbReference>
<evidence type="ECO:0000256" key="5">
    <source>
        <dbReference type="ARBA" id="ARBA00023136"/>
    </source>
</evidence>
<evidence type="ECO:0000256" key="6">
    <source>
        <dbReference type="SAM" id="Phobius"/>
    </source>
</evidence>
<dbReference type="PANTHER" id="PTHR14948:SF1">
    <property type="entry name" value="TRAFFICKING REGULATOR OF GLUT4 1"/>
    <property type="match status" value="1"/>
</dbReference>
<dbReference type="InterPro" id="IPR007593">
    <property type="entry name" value="CD225/Dispanin_fam"/>
</dbReference>
<dbReference type="AlphaFoldDB" id="A0AAW0PNT1"/>
<comment type="similarity">
    <text evidence="2">Belongs to the CD225/Dispanin family.</text>
</comment>
<evidence type="ECO:0000256" key="3">
    <source>
        <dbReference type="ARBA" id="ARBA00022692"/>
    </source>
</evidence>
<keyword evidence="8" id="KW-1185">Reference proteome</keyword>
<keyword evidence="3 6" id="KW-0812">Transmembrane</keyword>
<sequence>MAINTDATFEKSALGEREASNLTEFQDTEKLLSAGITEPTGQSNLKESDSFSLNIRGTVGPTQVHIPPEPRSSPLPGASRGSAATYLWLAVLSCFCPGVPFNCCALWYASVSKTVRDTGDMAGARKYGRRSMRLSCLAILMGVAVIIFIVIGLELSEDKK</sequence>
<accession>A0AAW0PNT1</accession>
<comment type="caution">
    <text evidence="7">The sequence shown here is derived from an EMBL/GenBank/DDBJ whole genome shotgun (WGS) entry which is preliminary data.</text>
</comment>